<dbReference type="GO" id="GO:0045041">
    <property type="term" value="P:protein import into mitochondrial intermembrane space"/>
    <property type="evidence" value="ECO:0007669"/>
    <property type="project" value="TreeGrafter"/>
</dbReference>
<dbReference type="PROSITE" id="PS51257">
    <property type="entry name" value="PROKAR_LIPOPROTEIN"/>
    <property type="match status" value="1"/>
</dbReference>
<accession>A0A1H6J642</accession>
<protein>
    <submittedName>
        <fullName evidence="5">Uncharacterized protein, contains Zn-finger domain of CHY type</fullName>
    </submittedName>
</protein>
<dbReference type="PROSITE" id="PS51266">
    <property type="entry name" value="ZF_CHY"/>
    <property type="match status" value="1"/>
</dbReference>
<dbReference type="GO" id="GO:0008270">
    <property type="term" value="F:zinc ion binding"/>
    <property type="evidence" value="ECO:0007669"/>
    <property type="project" value="UniProtKB-KW"/>
</dbReference>
<feature type="domain" description="CHY-type" evidence="4">
    <location>
        <begin position="41"/>
        <end position="122"/>
    </location>
</feature>
<keyword evidence="2" id="KW-0863">Zinc-finger</keyword>
<dbReference type="InterPro" id="IPR052604">
    <property type="entry name" value="Mito_Tim_assembly_helper"/>
</dbReference>
<evidence type="ECO:0000313" key="5">
    <source>
        <dbReference type="EMBL" id="SEH57399.1"/>
    </source>
</evidence>
<keyword evidence="3" id="KW-0862">Zinc</keyword>
<dbReference type="RefSeq" id="WP_091095657.1">
    <property type="nucleotide sequence ID" value="NZ_FNXE01000002.1"/>
</dbReference>
<dbReference type="Pfam" id="PF05495">
    <property type="entry name" value="zf-CHY"/>
    <property type="match status" value="1"/>
</dbReference>
<sequence length="139" mass="15906">MYKIIFAICVLFSTVSCNKTKQEAVLTTNNTQGDIKVYGQTVDDQTRCTHYHSQVDIIAIKFKCCKKYYPCYKCHQAAEIHTPQVWSVTEQDQKAILCGVCKHELTIAEYLNSGNKCTSCSSDFNPGCRLHYHLYFEKS</sequence>
<dbReference type="AlphaFoldDB" id="A0A1H6J642"/>
<evidence type="ECO:0000313" key="6">
    <source>
        <dbReference type="Proteomes" id="UP000199634"/>
    </source>
</evidence>
<reference evidence="5 6" key="1">
    <citation type="submission" date="2016-10" db="EMBL/GenBank/DDBJ databases">
        <authorList>
            <person name="de Groot N.N."/>
        </authorList>
    </citation>
    <scope>NUCLEOTIDE SEQUENCE [LARGE SCALE GENOMIC DNA]</scope>
    <source>
        <strain evidence="5 6">CGMCC 1.10825</strain>
    </source>
</reference>
<dbReference type="Proteomes" id="UP000199634">
    <property type="component" value="Unassembled WGS sequence"/>
</dbReference>
<evidence type="ECO:0000256" key="1">
    <source>
        <dbReference type="ARBA" id="ARBA00022723"/>
    </source>
</evidence>
<dbReference type="InterPro" id="IPR037274">
    <property type="entry name" value="Znf_CHY_sf"/>
</dbReference>
<dbReference type="SUPFAM" id="SSF161219">
    <property type="entry name" value="CHY zinc finger-like"/>
    <property type="match status" value="1"/>
</dbReference>
<keyword evidence="6" id="KW-1185">Reference proteome</keyword>
<gene>
    <name evidence="5" type="ORF">SAMN02927937_00290</name>
</gene>
<evidence type="ECO:0000259" key="4">
    <source>
        <dbReference type="PROSITE" id="PS51266"/>
    </source>
</evidence>
<dbReference type="PANTHER" id="PTHR28082:SF1">
    <property type="entry name" value="HELPER OF TIM PROTEIN 13"/>
    <property type="match status" value="1"/>
</dbReference>
<dbReference type="STRING" id="1159016.SAMN02927937_00290"/>
<dbReference type="PANTHER" id="PTHR28082">
    <property type="entry name" value="ZINC FINGER PROTEIN"/>
    <property type="match status" value="1"/>
</dbReference>
<evidence type="ECO:0000256" key="3">
    <source>
        <dbReference type="ARBA" id="ARBA00022833"/>
    </source>
</evidence>
<dbReference type="EMBL" id="FNXE01000002">
    <property type="protein sequence ID" value="SEH57399.1"/>
    <property type="molecule type" value="Genomic_DNA"/>
</dbReference>
<dbReference type="OrthoDB" id="882119at2"/>
<name>A0A1H6J642_9FLAO</name>
<evidence type="ECO:0000256" key="2">
    <source>
        <dbReference type="ARBA" id="ARBA00022771"/>
    </source>
</evidence>
<dbReference type="InterPro" id="IPR008913">
    <property type="entry name" value="Znf_CHY"/>
</dbReference>
<keyword evidence="1" id="KW-0479">Metal-binding</keyword>
<organism evidence="5 6">
    <name type="scientific">Paenimyroides marinum</name>
    <dbReference type="NCBI Taxonomy" id="1159016"/>
    <lineage>
        <taxon>Bacteria</taxon>
        <taxon>Pseudomonadati</taxon>
        <taxon>Bacteroidota</taxon>
        <taxon>Flavobacteriia</taxon>
        <taxon>Flavobacteriales</taxon>
        <taxon>Flavobacteriaceae</taxon>
        <taxon>Paenimyroides</taxon>
    </lineage>
</organism>
<proteinExistence type="predicted"/>